<feature type="domain" description="VTT" evidence="8">
    <location>
        <begin position="42"/>
        <end position="159"/>
    </location>
</feature>
<evidence type="ECO:0000256" key="5">
    <source>
        <dbReference type="ARBA" id="ARBA00022989"/>
    </source>
</evidence>
<dbReference type="InterPro" id="IPR051311">
    <property type="entry name" value="DedA_domain"/>
</dbReference>
<gene>
    <name evidence="9" type="ORF">JOC27_002413</name>
</gene>
<evidence type="ECO:0000256" key="1">
    <source>
        <dbReference type="ARBA" id="ARBA00004651"/>
    </source>
</evidence>
<proteinExistence type="inferred from homology"/>
<feature type="transmembrane region" description="Helical" evidence="7">
    <location>
        <begin position="168"/>
        <end position="190"/>
    </location>
</feature>
<evidence type="ECO:0000256" key="6">
    <source>
        <dbReference type="ARBA" id="ARBA00023136"/>
    </source>
</evidence>
<dbReference type="EMBL" id="JAFBEV010000028">
    <property type="protein sequence ID" value="MBM7658950.1"/>
    <property type="molecule type" value="Genomic_DNA"/>
</dbReference>
<dbReference type="Proteomes" id="UP000823201">
    <property type="component" value="Unassembled WGS sequence"/>
</dbReference>
<feature type="transmembrane region" description="Helical" evidence="7">
    <location>
        <begin position="14"/>
        <end position="43"/>
    </location>
</feature>
<protein>
    <submittedName>
        <fullName evidence="9">Membrane protein DedA with SNARE-associated domain</fullName>
    </submittedName>
</protein>
<reference evidence="9 10" key="1">
    <citation type="submission" date="2021-01" db="EMBL/GenBank/DDBJ databases">
        <title>Genomic Encyclopedia of Type Strains, Phase IV (KMG-IV): sequencing the most valuable type-strain genomes for metagenomic binning, comparative biology and taxonomic classification.</title>
        <authorList>
            <person name="Goeker M."/>
        </authorList>
    </citation>
    <scope>NUCLEOTIDE SEQUENCE [LARGE SCALE GENOMIC DNA]</scope>
    <source>
        <strain evidence="9 10">DSM 100968</strain>
    </source>
</reference>
<dbReference type="RefSeq" id="WP_205007495.1">
    <property type="nucleotide sequence ID" value="NZ_CBCRXA010000005.1"/>
</dbReference>
<keyword evidence="3" id="KW-1003">Cell membrane</keyword>
<feature type="transmembrane region" description="Helical" evidence="7">
    <location>
        <begin position="142"/>
        <end position="162"/>
    </location>
</feature>
<keyword evidence="10" id="KW-1185">Reference proteome</keyword>
<dbReference type="Pfam" id="PF09335">
    <property type="entry name" value="VTT_dom"/>
    <property type="match status" value="1"/>
</dbReference>
<evidence type="ECO:0000256" key="2">
    <source>
        <dbReference type="ARBA" id="ARBA00010792"/>
    </source>
</evidence>
<evidence type="ECO:0000256" key="3">
    <source>
        <dbReference type="ARBA" id="ARBA00022475"/>
    </source>
</evidence>
<feature type="transmembrane region" description="Helical" evidence="7">
    <location>
        <begin position="103"/>
        <end position="121"/>
    </location>
</feature>
<evidence type="ECO:0000313" key="9">
    <source>
        <dbReference type="EMBL" id="MBM7658950.1"/>
    </source>
</evidence>
<feature type="transmembrane region" description="Helical" evidence="7">
    <location>
        <begin position="55"/>
        <end position="78"/>
    </location>
</feature>
<evidence type="ECO:0000259" key="8">
    <source>
        <dbReference type="Pfam" id="PF09335"/>
    </source>
</evidence>
<organism evidence="9 10">
    <name type="scientific">Sporolactobacillus spathodeae</name>
    <dbReference type="NCBI Taxonomy" id="1465502"/>
    <lineage>
        <taxon>Bacteria</taxon>
        <taxon>Bacillati</taxon>
        <taxon>Bacillota</taxon>
        <taxon>Bacilli</taxon>
        <taxon>Bacillales</taxon>
        <taxon>Sporolactobacillaceae</taxon>
        <taxon>Sporolactobacillus</taxon>
    </lineage>
</organism>
<evidence type="ECO:0000256" key="4">
    <source>
        <dbReference type="ARBA" id="ARBA00022692"/>
    </source>
</evidence>
<comment type="caution">
    <text evidence="9">The sequence shown here is derived from an EMBL/GenBank/DDBJ whole genome shotgun (WGS) entry which is preliminary data.</text>
</comment>
<evidence type="ECO:0000313" key="10">
    <source>
        <dbReference type="Proteomes" id="UP000823201"/>
    </source>
</evidence>
<dbReference type="PANTHER" id="PTHR42709">
    <property type="entry name" value="ALKALINE PHOSPHATASE LIKE PROTEIN"/>
    <property type="match status" value="1"/>
</dbReference>
<evidence type="ECO:0000256" key="7">
    <source>
        <dbReference type="SAM" id="Phobius"/>
    </source>
</evidence>
<keyword evidence="6 7" id="KW-0472">Membrane</keyword>
<keyword evidence="5 7" id="KW-1133">Transmembrane helix</keyword>
<name>A0ABS2QBZ6_9BACL</name>
<keyword evidence="4 7" id="KW-0812">Transmembrane</keyword>
<sequence length="198" mass="21559">MAIIQSLFDAYGSIALYLILFSALIGIPCAEESVLFLCGTMLLNTDGSAARHLPLLILTAILGASSGMVTAFLIGYYIGKPFLMKYGGFIGLTEKRCSKAESFFIRHAALALITGYFIPGVRQMNPYLAGISRFPFRHFLSAALIGASLWSSLFILSGYFLGEQIGQFLISSWTDAAIAVIILCTGVIVWRKLLPTRK</sequence>
<dbReference type="InterPro" id="IPR032816">
    <property type="entry name" value="VTT_dom"/>
</dbReference>
<dbReference type="PANTHER" id="PTHR42709:SF6">
    <property type="entry name" value="UNDECAPRENYL PHOSPHATE TRANSPORTER A"/>
    <property type="match status" value="1"/>
</dbReference>
<comment type="similarity">
    <text evidence="2">Belongs to the DedA family.</text>
</comment>
<comment type="subcellular location">
    <subcellularLocation>
        <location evidence="1">Cell membrane</location>
        <topology evidence="1">Multi-pass membrane protein</topology>
    </subcellularLocation>
</comment>
<accession>A0ABS2QBZ6</accession>